<reference evidence="1" key="1">
    <citation type="submission" date="2014-05" db="EMBL/GenBank/DDBJ databases">
        <authorList>
            <person name="Chronopoulou M."/>
        </authorList>
    </citation>
    <scope>NUCLEOTIDE SEQUENCE</scope>
    <source>
        <tissue evidence="1">Whole organism</tissue>
    </source>
</reference>
<name>A0A0K2TXM9_LEPSM</name>
<organism evidence="1">
    <name type="scientific">Lepeophtheirus salmonis</name>
    <name type="common">Salmon louse</name>
    <name type="synonym">Caligus salmonis</name>
    <dbReference type="NCBI Taxonomy" id="72036"/>
    <lineage>
        <taxon>Eukaryota</taxon>
        <taxon>Metazoa</taxon>
        <taxon>Ecdysozoa</taxon>
        <taxon>Arthropoda</taxon>
        <taxon>Crustacea</taxon>
        <taxon>Multicrustacea</taxon>
        <taxon>Hexanauplia</taxon>
        <taxon>Copepoda</taxon>
        <taxon>Siphonostomatoida</taxon>
        <taxon>Caligidae</taxon>
        <taxon>Lepeophtheirus</taxon>
    </lineage>
</organism>
<proteinExistence type="predicted"/>
<accession>A0A0K2TXM9</accession>
<dbReference type="OrthoDB" id="6368480at2759"/>
<sequence length="155" mass="17519">MSTQCEKRIEIAAPPTCGIFPEDSSGSRLGASRKTIYTVYVRLKVGEDPKYSPGVGRKPSVHFNFLKSAFKKKPNSSIDDMARKIKKSTSAVSWDFKKTGGKSLRRIPRPMLTEQQRKVHMEREKKILNHLKGTCGLIVIFSDAKTFTVNPVFDW</sequence>
<dbReference type="EMBL" id="HACA01012800">
    <property type="protein sequence ID" value="CDW30161.1"/>
    <property type="molecule type" value="Transcribed_RNA"/>
</dbReference>
<dbReference type="AlphaFoldDB" id="A0A0K2TXM9"/>
<evidence type="ECO:0000313" key="1">
    <source>
        <dbReference type="EMBL" id="CDW30161.1"/>
    </source>
</evidence>
<protein>
    <submittedName>
        <fullName evidence="1">Uncharacterized protein</fullName>
    </submittedName>
</protein>